<dbReference type="EMBL" id="JAVRBK010000002">
    <property type="protein sequence ID" value="KAK5648165.1"/>
    <property type="molecule type" value="Genomic_DNA"/>
</dbReference>
<accession>A0AAN7VH61</accession>
<dbReference type="PANTHER" id="PTHR23098:SF16">
    <property type="entry name" value="REGULATORY PROTEIN ZESTE"/>
    <property type="match status" value="1"/>
</dbReference>
<sequence>MANTSNTNKKKVSAEQLNMLVDFIGVNKVLLHGKTKPSEAQDDVIHKLWEEIAARLNSCGSGPAKPKAQWKKTFIDWKSNTRRKSRDLVKSQRRTGGGEDEIKGLTAAEEKLMSLLSWITVIGVEDVAEIGIDEAEKAVDNPSSSFITLPSSSSPPPSPVTVLPNIETTVQKRKWLNQHNAADSGPTLKKTKTAGKGKQACYIMLVISNYS</sequence>
<comment type="subunit">
    <text evidence="1">Self-associates forming complexes of several hundred monomers.</text>
</comment>
<evidence type="ECO:0000256" key="3">
    <source>
        <dbReference type="ARBA" id="ARBA00023015"/>
    </source>
</evidence>
<dbReference type="Proteomes" id="UP001329430">
    <property type="component" value="Chromosome 2"/>
</dbReference>
<evidence type="ECO:0000256" key="5">
    <source>
        <dbReference type="ARBA" id="ARBA00025466"/>
    </source>
</evidence>
<comment type="caution">
    <text evidence="7">The sequence shown here is derived from an EMBL/GenBank/DDBJ whole genome shotgun (WGS) entry which is preliminary data.</text>
</comment>
<keyword evidence="3" id="KW-0805">Transcription regulation</keyword>
<evidence type="ECO:0000313" key="8">
    <source>
        <dbReference type="Proteomes" id="UP001329430"/>
    </source>
</evidence>
<evidence type="ECO:0000313" key="7">
    <source>
        <dbReference type="EMBL" id="KAK5648165.1"/>
    </source>
</evidence>
<dbReference type="GO" id="GO:0005634">
    <property type="term" value="C:nucleus"/>
    <property type="evidence" value="ECO:0007669"/>
    <property type="project" value="TreeGrafter"/>
</dbReference>
<dbReference type="Pfam" id="PF13873">
    <property type="entry name" value="Myb_DNA-bind_5"/>
    <property type="match status" value="1"/>
</dbReference>
<evidence type="ECO:0000256" key="1">
    <source>
        <dbReference type="ARBA" id="ARBA00011764"/>
    </source>
</evidence>
<evidence type="ECO:0000259" key="6">
    <source>
        <dbReference type="Pfam" id="PF13873"/>
    </source>
</evidence>
<dbReference type="InterPro" id="IPR028002">
    <property type="entry name" value="Myb_DNA-bind_5"/>
</dbReference>
<protein>
    <recommendedName>
        <fullName evidence="2">Regulatory protein zeste</fullName>
    </recommendedName>
</protein>
<dbReference type="PANTHER" id="PTHR23098">
    <property type="entry name" value="AGAP001331-PA-RELATED"/>
    <property type="match status" value="1"/>
</dbReference>
<keyword evidence="8" id="KW-1185">Reference proteome</keyword>
<evidence type="ECO:0000256" key="2">
    <source>
        <dbReference type="ARBA" id="ARBA00016807"/>
    </source>
</evidence>
<organism evidence="7 8">
    <name type="scientific">Pyrocoelia pectoralis</name>
    <dbReference type="NCBI Taxonomy" id="417401"/>
    <lineage>
        <taxon>Eukaryota</taxon>
        <taxon>Metazoa</taxon>
        <taxon>Ecdysozoa</taxon>
        <taxon>Arthropoda</taxon>
        <taxon>Hexapoda</taxon>
        <taxon>Insecta</taxon>
        <taxon>Pterygota</taxon>
        <taxon>Neoptera</taxon>
        <taxon>Endopterygota</taxon>
        <taxon>Coleoptera</taxon>
        <taxon>Polyphaga</taxon>
        <taxon>Elateriformia</taxon>
        <taxon>Elateroidea</taxon>
        <taxon>Lampyridae</taxon>
        <taxon>Lampyrinae</taxon>
        <taxon>Pyrocoelia</taxon>
    </lineage>
</organism>
<gene>
    <name evidence="7" type="ORF">RI129_003057</name>
</gene>
<dbReference type="AlphaFoldDB" id="A0AAN7VH61"/>
<name>A0AAN7VH61_9COLE</name>
<feature type="domain" description="Myb/SANT-like DNA-binding" evidence="6">
    <location>
        <begin position="9"/>
        <end position="84"/>
    </location>
</feature>
<evidence type="ECO:0000256" key="4">
    <source>
        <dbReference type="ARBA" id="ARBA00023163"/>
    </source>
</evidence>
<proteinExistence type="predicted"/>
<keyword evidence="4" id="KW-0804">Transcription</keyword>
<comment type="function">
    <text evidence="5">Involved in transvection phenomena (= synapsis-dependent gene expression), where the synaptic pairing of chromosomes carrying genes with which zeste interacts influences the expression of these genes. Zeste binds to DNA and stimulates transcription from a nearby promoter.</text>
</comment>
<reference evidence="7 8" key="1">
    <citation type="journal article" date="2024" name="Insects">
        <title>An Improved Chromosome-Level Genome Assembly of the Firefly Pyrocoelia pectoralis.</title>
        <authorList>
            <person name="Fu X."/>
            <person name="Meyer-Rochow V.B."/>
            <person name="Ballantyne L."/>
            <person name="Zhu X."/>
        </authorList>
    </citation>
    <scope>NUCLEOTIDE SEQUENCE [LARGE SCALE GENOMIC DNA]</scope>
    <source>
        <strain evidence="7">XCY_ONT2</strain>
    </source>
</reference>